<proteinExistence type="predicted"/>
<dbReference type="OrthoDB" id="3557394at2759"/>
<dbReference type="EMBL" id="ML994627">
    <property type="protein sequence ID" value="KAF2187480.1"/>
    <property type="molecule type" value="Genomic_DNA"/>
</dbReference>
<dbReference type="Proteomes" id="UP000800200">
    <property type="component" value="Unassembled WGS sequence"/>
</dbReference>
<dbReference type="InterPro" id="IPR052895">
    <property type="entry name" value="HetReg/Transcr_Mod"/>
</dbReference>
<protein>
    <recommendedName>
        <fullName evidence="3">Heterokaryon incompatibility domain-containing protein</fullName>
    </recommendedName>
</protein>
<gene>
    <name evidence="1" type="ORF">K469DRAFT_772109</name>
</gene>
<keyword evidence="2" id="KW-1185">Reference proteome</keyword>
<evidence type="ECO:0000313" key="1">
    <source>
        <dbReference type="EMBL" id="KAF2187480.1"/>
    </source>
</evidence>
<organism evidence="1 2">
    <name type="scientific">Zopfia rhizophila CBS 207.26</name>
    <dbReference type="NCBI Taxonomy" id="1314779"/>
    <lineage>
        <taxon>Eukaryota</taxon>
        <taxon>Fungi</taxon>
        <taxon>Dikarya</taxon>
        <taxon>Ascomycota</taxon>
        <taxon>Pezizomycotina</taxon>
        <taxon>Dothideomycetes</taxon>
        <taxon>Dothideomycetes incertae sedis</taxon>
        <taxon>Zopfiaceae</taxon>
        <taxon>Zopfia</taxon>
    </lineage>
</organism>
<reference evidence="1" key="1">
    <citation type="journal article" date="2020" name="Stud. Mycol.">
        <title>101 Dothideomycetes genomes: a test case for predicting lifestyles and emergence of pathogens.</title>
        <authorList>
            <person name="Haridas S."/>
            <person name="Albert R."/>
            <person name="Binder M."/>
            <person name="Bloem J."/>
            <person name="Labutti K."/>
            <person name="Salamov A."/>
            <person name="Andreopoulos B."/>
            <person name="Baker S."/>
            <person name="Barry K."/>
            <person name="Bills G."/>
            <person name="Bluhm B."/>
            <person name="Cannon C."/>
            <person name="Castanera R."/>
            <person name="Culley D."/>
            <person name="Daum C."/>
            <person name="Ezra D."/>
            <person name="Gonzalez J."/>
            <person name="Henrissat B."/>
            <person name="Kuo A."/>
            <person name="Liang C."/>
            <person name="Lipzen A."/>
            <person name="Lutzoni F."/>
            <person name="Magnuson J."/>
            <person name="Mondo S."/>
            <person name="Nolan M."/>
            <person name="Ohm R."/>
            <person name="Pangilinan J."/>
            <person name="Park H.-J."/>
            <person name="Ramirez L."/>
            <person name="Alfaro M."/>
            <person name="Sun H."/>
            <person name="Tritt A."/>
            <person name="Yoshinaga Y."/>
            <person name="Zwiers L.-H."/>
            <person name="Turgeon B."/>
            <person name="Goodwin S."/>
            <person name="Spatafora J."/>
            <person name="Crous P."/>
            <person name="Grigoriev I."/>
        </authorList>
    </citation>
    <scope>NUCLEOTIDE SEQUENCE</scope>
    <source>
        <strain evidence="1">CBS 207.26</strain>
    </source>
</reference>
<evidence type="ECO:0000313" key="2">
    <source>
        <dbReference type="Proteomes" id="UP000800200"/>
    </source>
</evidence>
<dbReference type="AlphaFoldDB" id="A0A6A6EBG8"/>
<accession>A0A6A6EBG8</accession>
<name>A0A6A6EBG8_9PEZI</name>
<dbReference type="PANTHER" id="PTHR24148:SF64">
    <property type="entry name" value="HETEROKARYON INCOMPATIBILITY DOMAIN-CONTAINING PROTEIN"/>
    <property type="match status" value="1"/>
</dbReference>
<evidence type="ECO:0008006" key="3">
    <source>
        <dbReference type="Google" id="ProtNLM"/>
    </source>
</evidence>
<sequence length="187" mass="21755">MPSSPEILISMPEQERSALFESLRMMMISPWWSRVWVVQELVVAPKVSVRYGTAVAPWELFVKTAQIRLKNEELAMKETQMFKCLAPEYADVLSLFAHMVLGLDDLRKQWSNSQTDLLTLTRRFSNRKASHDRDKVYALLGFLRTETTIRPDYEREATQVYQNTILDIMRSVKSSFLLTGDLGRKNY</sequence>
<dbReference type="PANTHER" id="PTHR24148">
    <property type="entry name" value="ANKYRIN REPEAT DOMAIN-CONTAINING PROTEIN 39 HOMOLOG-RELATED"/>
    <property type="match status" value="1"/>
</dbReference>